<keyword evidence="2" id="KW-1185">Reference proteome</keyword>
<keyword evidence="1" id="KW-0282">Flagellum</keyword>
<proteinExistence type="predicted"/>
<keyword evidence="1" id="KW-0966">Cell projection</keyword>
<evidence type="ECO:0000313" key="1">
    <source>
        <dbReference type="EMBL" id="QTD49212.1"/>
    </source>
</evidence>
<keyword evidence="1" id="KW-0969">Cilium</keyword>
<gene>
    <name evidence="1" type="ORF">J3U87_26810</name>
</gene>
<evidence type="ECO:0000313" key="2">
    <source>
        <dbReference type="Proteomes" id="UP000663929"/>
    </source>
</evidence>
<organism evidence="1 2">
    <name type="scientific">Sulfidibacter corallicola</name>
    <dbReference type="NCBI Taxonomy" id="2818388"/>
    <lineage>
        <taxon>Bacteria</taxon>
        <taxon>Pseudomonadati</taxon>
        <taxon>Acidobacteriota</taxon>
        <taxon>Holophagae</taxon>
        <taxon>Acanthopleuribacterales</taxon>
        <taxon>Acanthopleuribacteraceae</taxon>
        <taxon>Sulfidibacter</taxon>
    </lineage>
</organism>
<dbReference type="Proteomes" id="UP000663929">
    <property type="component" value="Chromosome"/>
</dbReference>
<dbReference type="RefSeq" id="WP_237378855.1">
    <property type="nucleotide sequence ID" value="NZ_CP071793.1"/>
</dbReference>
<sequence length="1162" mass="130878">MKVQTPMPEPRRVRLDVNRDGPVRLEQGNASYGVRLGDKLIGFSGEEARSVALSIEKGRLQVQVQSEAGQPLAQINVPHASALQQHMQVLQDAGIHFEARETAELAKLMQLSMNTGVTRTDILLMLDEIAHGVAQVQAPGAINAGDLYPELTNKVQALLRAMPEDIQRVVLLSNADRFDDATWRALQVLNKVDANLDPATYRFLTGKGPLDARVLAELPKIAAREPMGLPPLVKPLDAGAFQSLVEVLRTKAPSLSVAGGPAWVRFPPALADQFFQTMNLEIPNFAAAGSFEELEQRFWVESALRHTGSTRSPLAERLLHLLDAKSYHKLAAFLTGKPGIHFDGELKSALIHFLKHPPAKPPSERLTSLDPTALSRVKEYLGTQKLDLEKLLGEGLPKAGQGRMLASHGGERMLSLARTFAALDPAQKAAFFVLDRLDPVKHGDLFQFFNGEHRLSQMTPSLQKSLERFLAQSNFPRVQQGLNAFVPARFDHLSDAIARMPHIGEPDGFLPANAHLRDALAGMGEGGQTTAVDNDRFSQSRKTFGELEPLLGKLPKDRVNRELTNLLRNHLLDFKRVALIDQAWKAGDVVDGLLRGEADPRATLPRLVHTLKTARYLLSHERHHPLGEVSWDLWRQGERTLTSDNANPDLRERVTAADRGINRYLWLDRFLAERAATETDPALFDDQSRIIRLDRFLNSVRLNGSRPQLFNILEQHRGLLRELSEVGAQEPSLLVDGFEHALKGLKGEEINDKITSFLQKHSSKFHRIALLDQVWKIGRLGERMAQGGGDPFEAARGMADGLRGLVRLLEQHGDAELDWDLWRQDVRDLPRRTDPRPNLQDRLVREEQGMRRYLAMDRLLPDKDPGLEEKLREMSWIRRAERFLGQVEQHRGESLPKLMAAFQKNRALLSELTRFALEGEHHDWSFQTKSPLNARKAQQFEQVREQILAGQKPDLGSLFEGPFLKSEFGERAESHQRLEMKRLEPLFKEAMARMERQVDGLPTELLQSLLPEGADSIGKIKQMLDLVRDFNQHQNLNQAPLYLSLPFKMGDRDTEMELAYMRLPGSGDRSRFLVVIHLDFAGWGHLRVDALKERDQLNATFWVENRKMHHRVLADLHLLEDRLEELGLGEASLTVKVAPERAASSVADMCMPEDENRLDLSI</sequence>
<dbReference type="EMBL" id="CP071793">
    <property type="protein sequence ID" value="QTD49212.1"/>
    <property type="molecule type" value="Genomic_DNA"/>
</dbReference>
<protein>
    <submittedName>
        <fullName evidence="1">Flagellar hook-length control protein FliK</fullName>
    </submittedName>
</protein>
<accession>A0A8A4TJ83</accession>
<name>A0A8A4TJ83_SULCO</name>
<reference evidence="1" key="1">
    <citation type="submission" date="2021-03" db="EMBL/GenBank/DDBJ databases">
        <title>Acanthopleuribacteraceae sp. M133.</title>
        <authorList>
            <person name="Wang G."/>
        </authorList>
    </citation>
    <scope>NUCLEOTIDE SEQUENCE</scope>
    <source>
        <strain evidence="1">M133</strain>
    </source>
</reference>
<dbReference type="KEGG" id="scor:J3U87_26810"/>
<dbReference type="AlphaFoldDB" id="A0A8A4TJ83"/>